<sequence>MRIDANARTQDNNPVGSEVGNLFETVLRVAQKREDQDKPGYRMASDNEVWPPVRDTEIVDVPEEARTKDGANGENVIAFKADSETVVVKRDVNPRLFDYIEGIKGMAGAEMNTMQQRDERILRNDETVPLRDLKDITAWMVDGRVLTYTAKDKDGKGIAISKELTPDFFDKVDALQKGNDKGFVLKTDGALIAPEDLAKAEILPPDERNGFVGLTVNGEKLHVSEEVTPEVYDQVTTYQKSQADIKASEEDGYKLAGPTDYPDDKDIVRWGMADEFDNGIIRFETKNGDKFVVSELTNKPLYDRIVEKAEGTQSGDIDSIRKDFGIPSPSKLSVFEQKTDVDVDEKDASKGKLTVSELATKSLIEDYRKGVEDGSIAKDDPRAKLVRALEAKSAFENGRGITGYEETQGLFGGTWRESNDKQTQLTGDDMQDIIDGHALDTCLEELFSDPTISKDYSAKMEDAIGKIDREGLEKKLEDLVFGKDSKYMEYIAELKEQGLTHAAQADIAQVVQSLSALDPEKGKQAAAQLQTDALTMDLNNLVANPDTISEVNKTQATKDLFGLLKAIFKQESFDVPRRTIETIEKFVEGFINGNVDEKAVMKAVNGAAQEAAANGGHIPKESLDKYKAFIPLKDQEGFVGFMGKINSMGLLGSLGGGVSLISGIYQLAGRGGALADTPIERLAVAKDFISFVGATSHFATLGDSITKALGGEGKMADVLGLKQSVPEIWGDKGLNGQALQDSVPKNSYVLPEIELLDFDRFTTDATREINQAADRIATGKGVNGSKFIENFDPDVVDGVQTTIETQAKAAGLSNLDNLKNIGRTVTRVLGPVADTFGGIADIVLGAFTIKDAVASGSDLGKAAGSLQVIGGAAGLAAGGIGIAGAFGIGGAVLGAAAAPLFLVGVALLGIGGIVGYFLDHEKKQKATDAEGQWYKDLADDGLLRGDWGDKVEYARYSSYRYGERDAPEGESIYDFQKDEWEHFKETPQDDGSSSNRLDEELHVDKEMAGYQRAFYDENRDVIETIRSKWDDWNGSDSIVSDKDLRKYAADEGRSKEDRDAAQFLLDNKGFFDLLDISAHDNGKDGKISNNDLKAWLDKVGA</sequence>
<keyword evidence="3" id="KW-1185">Reference proteome</keyword>
<evidence type="ECO:0000256" key="1">
    <source>
        <dbReference type="SAM" id="Phobius"/>
    </source>
</evidence>
<protein>
    <submittedName>
        <fullName evidence="2">Uncharacterized protein</fullName>
    </submittedName>
</protein>
<dbReference type="Proteomes" id="UP000435138">
    <property type="component" value="Unassembled WGS sequence"/>
</dbReference>
<evidence type="ECO:0000313" key="3">
    <source>
        <dbReference type="Proteomes" id="UP000435138"/>
    </source>
</evidence>
<feature type="transmembrane region" description="Helical" evidence="1">
    <location>
        <begin position="900"/>
        <end position="918"/>
    </location>
</feature>
<comment type="caution">
    <text evidence="2">The sequence shown here is derived from an EMBL/GenBank/DDBJ whole genome shotgun (WGS) entry which is preliminary data.</text>
</comment>
<organism evidence="2 3">
    <name type="scientific">Endobacterium cereale</name>
    <dbReference type="NCBI Taxonomy" id="2663029"/>
    <lineage>
        <taxon>Bacteria</taxon>
        <taxon>Pseudomonadati</taxon>
        <taxon>Pseudomonadota</taxon>
        <taxon>Alphaproteobacteria</taxon>
        <taxon>Hyphomicrobiales</taxon>
        <taxon>Rhizobiaceae</taxon>
        <taxon>Endobacterium</taxon>
    </lineage>
</organism>
<dbReference type="RefSeq" id="WP_153358838.1">
    <property type="nucleotide sequence ID" value="NZ_JAYKOO010000008.1"/>
</dbReference>
<name>A0A6A8AHL6_9HYPH</name>
<dbReference type="AlphaFoldDB" id="A0A6A8AHL6"/>
<gene>
    <name evidence="2" type="ORF">GAO09_24850</name>
</gene>
<reference evidence="2 3" key="1">
    <citation type="submission" date="2019-11" db="EMBL/GenBank/DDBJ databases">
        <title>Genome analysis of Rhizobacterium cereale a novel genus and species isolated from maize roots in North Spain.</title>
        <authorList>
            <person name="Menendez E."/>
            <person name="Flores-Felix J.D."/>
            <person name="Ramirez-Bahena M.-H."/>
            <person name="Igual J.M."/>
            <person name="Garcia-Fraile P."/>
            <person name="Peix A."/>
            <person name="Velazquez E."/>
        </authorList>
    </citation>
    <scope>NUCLEOTIDE SEQUENCE [LARGE SCALE GENOMIC DNA]</scope>
    <source>
        <strain evidence="2 3">RZME27</strain>
    </source>
</reference>
<keyword evidence="1" id="KW-0472">Membrane</keyword>
<evidence type="ECO:0000313" key="2">
    <source>
        <dbReference type="EMBL" id="MQY49270.1"/>
    </source>
</evidence>
<dbReference type="EMBL" id="WIXI01000050">
    <property type="protein sequence ID" value="MQY49270.1"/>
    <property type="molecule type" value="Genomic_DNA"/>
</dbReference>
<keyword evidence="1" id="KW-1133">Transmembrane helix</keyword>
<accession>A0A6A8AHL6</accession>
<proteinExistence type="predicted"/>
<feature type="transmembrane region" description="Helical" evidence="1">
    <location>
        <begin position="868"/>
        <end position="893"/>
    </location>
</feature>
<keyword evidence="1" id="KW-0812">Transmembrane</keyword>